<dbReference type="AlphaFoldDB" id="A0A9Q3CWG6"/>
<organism evidence="1 2">
    <name type="scientific">Austropuccinia psidii MF-1</name>
    <dbReference type="NCBI Taxonomy" id="1389203"/>
    <lineage>
        <taxon>Eukaryota</taxon>
        <taxon>Fungi</taxon>
        <taxon>Dikarya</taxon>
        <taxon>Basidiomycota</taxon>
        <taxon>Pucciniomycotina</taxon>
        <taxon>Pucciniomycetes</taxon>
        <taxon>Pucciniales</taxon>
        <taxon>Sphaerophragmiaceae</taxon>
        <taxon>Austropuccinia</taxon>
    </lineage>
</organism>
<reference evidence="1" key="1">
    <citation type="submission" date="2021-03" db="EMBL/GenBank/DDBJ databases">
        <title>Draft genome sequence of rust myrtle Austropuccinia psidii MF-1, a brazilian biotype.</title>
        <authorList>
            <person name="Quecine M.C."/>
            <person name="Pachon D.M.R."/>
            <person name="Bonatelli M.L."/>
            <person name="Correr F.H."/>
            <person name="Franceschini L.M."/>
            <person name="Leite T.F."/>
            <person name="Margarido G.R.A."/>
            <person name="Almeida C.A."/>
            <person name="Ferrarezi J.A."/>
            <person name="Labate C.A."/>
        </authorList>
    </citation>
    <scope>NUCLEOTIDE SEQUENCE</scope>
    <source>
        <strain evidence="1">MF-1</strain>
    </source>
</reference>
<name>A0A9Q3CWG6_9BASI</name>
<comment type="caution">
    <text evidence="1">The sequence shown here is derived from an EMBL/GenBank/DDBJ whole genome shotgun (WGS) entry which is preliminary data.</text>
</comment>
<protein>
    <submittedName>
        <fullName evidence="1">Uncharacterized protein</fullName>
    </submittedName>
</protein>
<evidence type="ECO:0000313" key="1">
    <source>
        <dbReference type="EMBL" id="MBW0491107.1"/>
    </source>
</evidence>
<sequence>MIFTEQMVNELNHIGCYLTRSSCYPATSALLTDQFGQYQDHYYNHQTNQLGSANGKRDEYEDHDEDEFGNLGVNQCSGHDYSPIHKASKVIKRFRVRSTVY</sequence>
<keyword evidence="2" id="KW-1185">Reference proteome</keyword>
<evidence type="ECO:0000313" key="2">
    <source>
        <dbReference type="Proteomes" id="UP000765509"/>
    </source>
</evidence>
<gene>
    <name evidence="1" type="ORF">O181_030822</name>
</gene>
<proteinExistence type="predicted"/>
<dbReference type="Proteomes" id="UP000765509">
    <property type="component" value="Unassembled WGS sequence"/>
</dbReference>
<dbReference type="EMBL" id="AVOT02010910">
    <property type="protein sequence ID" value="MBW0491107.1"/>
    <property type="molecule type" value="Genomic_DNA"/>
</dbReference>
<accession>A0A9Q3CWG6</accession>